<proteinExistence type="inferred from homology"/>
<feature type="compositionally biased region" description="Low complexity" evidence="8">
    <location>
        <begin position="54"/>
        <end position="69"/>
    </location>
</feature>
<comment type="pathway">
    <text evidence="1 7">Cell wall biogenesis; peptidoglycan biosynthesis.</text>
</comment>
<dbReference type="GO" id="GO:0016740">
    <property type="term" value="F:transferase activity"/>
    <property type="evidence" value="ECO:0007669"/>
    <property type="project" value="UniProtKB-KW"/>
</dbReference>
<evidence type="ECO:0000256" key="9">
    <source>
        <dbReference type="SAM" id="SignalP"/>
    </source>
</evidence>
<dbReference type="OrthoDB" id="9787225at2"/>
<dbReference type="Gene3D" id="1.10.101.10">
    <property type="entry name" value="PGBD-like superfamily/PGBD"/>
    <property type="match status" value="1"/>
</dbReference>
<dbReference type="GO" id="GO:0008360">
    <property type="term" value="P:regulation of cell shape"/>
    <property type="evidence" value="ECO:0007669"/>
    <property type="project" value="UniProtKB-UniRule"/>
</dbReference>
<feature type="signal peptide" evidence="9">
    <location>
        <begin position="1"/>
        <end position="21"/>
    </location>
</feature>
<evidence type="ECO:0000256" key="3">
    <source>
        <dbReference type="ARBA" id="ARBA00022679"/>
    </source>
</evidence>
<dbReference type="InterPro" id="IPR002477">
    <property type="entry name" value="Peptidoglycan-bd-like"/>
</dbReference>
<dbReference type="GO" id="GO:0071972">
    <property type="term" value="F:peptidoglycan L,D-transpeptidase activity"/>
    <property type="evidence" value="ECO:0007669"/>
    <property type="project" value="TreeGrafter"/>
</dbReference>
<dbReference type="EMBL" id="AONG01000008">
    <property type="protein sequence ID" value="KIQ69967.1"/>
    <property type="molecule type" value="Genomic_DNA"/>
</dbReference>
<dbReference type="InterPro" id="IPR036365">
    <property type="entry name" value="PGBD-like_sf"/>
</dbReference>
<reference evidence="11 12" key="1">
    <citation type="submission" date="2013-01" db="EMBL/GenBank/DDBJ databases">
        <authorList>
            <person name="Fiebig A."/>
            <person name="Goeker M."/>
            <person name="Klenk H.-P.P."/>
        </authorList>
    </citation>
    <scope>NUCLEOTIDE SEQUENCE [LARGE SCALE GENOMIC DNA]</scope>
    <source>
        <strain evidence="11 12">DSM 24838</strain>
    </source>
</reference>
<dbReference type="GO" id="GO:0071555">
    <property type="term" value="P:cell wall organization"/>
    <property type="evidence" value="ECO:0007669"/>
    <property type="project" value="UniProtKB-UniRule"/>
</dbReference>
<evidence type="ECO:0000256" key="5">
    <source>
        <dbReference type="ARBA" id="ARBA00022984"/>
    </source>
</evidence>
<evidence type="ECO:0000256" key="2">
    <source>
        <dbReference type="ARBA" id="ARBA00005992"/>
    </source>
</evidence>
<dbReference type="PANTHER" id="PTHR30582:SF30">
    <property type="entry name" value="BLR4375 PROTEIN"/>
    <property type="match status" value="1"/>
</dbReference>
<dbReference type="InterPro" id="IPR038063">
    <property type="entry name" value="Transpep_catalytic_dom"/>
</dbReference>
<feature type="active site" description="Proton donor/acceptor" evidence="7">
    <location>
        <position position="330"/>
    </location>
</feature>
<keyword evidence="5 7" id="KW-0573">Peptidoglycan synthesis</keyword>
<accession>A0A0D0QCB6</accession>
<keyword evidence="9" id="KW-0732">Signal</keyword>
<name>A0A0D0QCB6_9RHOB</name>
<dbReference type="Proteomes" id="UP000035100">
    <property type="component" value="Unassembled WGS sequence"/>
</dbReference>
<evidence type="ECO:0000259" key="10">
    <source>
        <dbReference type="PROSITE" id="PS52029"/>
    </source>
</evidence>
<sequence>MRPFPLILLALAAHGAAAQNAAPTLDEILDAFERAPTSDLAPAPAPAAAPPQAPEVVAAPQTAPAAPEAATDRMPTPAEIESVTYAGGPLPEGRSALTVKLQILLDRSGISPGVIDGWRGGMSESAIAAFETRAGLPVDGILDPEVWAQLGGDEPGAVLASYTVVPADLENLSGELPSDYALLAQLPHLGHERASERIAEFFHMTEEFLIGLNPGATFQPGETLTVAALGAHAAEPVAAIVIDKTTRRLTGYDAAGNLVVNYPVTVGSTDTPSPSGHVTVERIALMPEYSYNPENFIQGDNMSRLTLPPGPNGPVGSVWIALSKPSYGIHGTPEPSSLFRSQSHGCVRLTNWDAEELAGLVTPGVSVVFQD</sequence>
<dbReference type="PANTHER" id="PTHR30582">
    <property type="entry name" value="L,D-TRANSPEPTIDASE"/>
    <property type="match status" value="1"/>
</dbReference>
<feature type="active site" description="Nucleophile" evidence="7">
    <location>
        <position position="346"/>
    </location>
</feature>
<dbReference type="STRING" id="1123501.Wenmar_01537"/>
<dbReference type="AlphaFoldDB" id="A0A0D0QCB6"/>
<dbReference type="PROSITE" id="PS52029">
    <property type="entry name" value="LD_TPASE"/>
    <property type="match status" value="1"/>
</dbReference>
<evidence type="ECO:0000256" key="6">
    <source>
        <dbReference type="ARBA" id="ARBA00023316"/>
    </source>
</evidence>
<keyword evidence="12" id="KW-1185">Reference proteome</keyword>
<dbReference type="PATRIC" id="fig|1123501.6.peg.1627"/>
<dbReference type="Gene3D" id="2.40.440.10">
    <property type="entry name" value="L,D-transpeptidase catalytic domain-like"/>
    <property type="match status" value="1"/>
</dbReference>
<evidence type="ECO:0000256" key="4">
    <source>
        <dbReference type="ARBA" id="ARBA00022960"/>
    </source>
</evidence>
<feature type="chain" id="PRO_5002219121" description="L,D-TPase catalytic domain-containing protein" evidence="9">
    <location>
        <begin position="22"/>
        <end position="371"/>
    </location>
</feature>
<feature type="region of interest" description="Disordered" evidence="8">
    <location>
        <begin position="37"/>
        <end position="74"/>
    </location>
</feature>
<keyword evidence="3" id="KW-0808">Transferase</keyword>
<dbReference type="eggNOG" id="COG1376">
    <property type="taxonomic scope" value="Bacteria"/>
</dbReference>
<dbReference type="GO" id="GO:0005576">
    <property type="term" value="C:extracellular region"/>
    <property type="evidence" value="ECO:0007669"/>
    <property type="project" value="TreeGrafter"/>
</dbReference>
<evidence type="ECO:0000313" key="12">
    <source>
        <dbReference type="Proteomes" id="UP000035100"/>
    </source>
</evidence>
<dbReference type="InterPro" id="IPR050979">
    <property type="entry name" value="LD-transpeptidase"/>
</dbReference>
<dbReference type="Pfam" id="PF03734">
    <property type="entry name" value="YkuD"/>
    <property type="match status" value="1"/>
</dbReference>
<dbReference type="UniPathway" id="UPA00219"/>
<dbReference type="GO" id="GO:0018104">
    <property type="term" value="P:peptidoglycan-protein cross-linking"/>
    <property type="evidence" value="ECO:0007669"/>
    <property type="project" value="TreeGrafter"/>
</dbReference>
<dbReference type="RefSeq" id="WP_018301099.1">
    <property type="nucleotide sequence ID" value="NZ_KB902276.1"/>
</dbReference>
<protein>
    <recommendedName>
        <fullName evidence="10">L,D-TPase catalytic domain-containing protein</fullName>
    </recommendedName>
</protein>
<organism evidence="11 12">
    <name type="scientific">Wenxinia marina DSM 24838</name>
    <dbReference type="NCBI Taxonomy" id="1123501"/>
    <lineage>
        <taxon>Bacteria</taxon>
        <taxon>Pseudomonadati</taxon>
        <taxon>Pseudomonadota</taxon>
        <taxon>Alphaproteobacteria</taxon>
        <taxon>Rhodobacterales</taxon>
        <taxon>Roseobacteraceae</taxon>
        <taxon>Wenxinia</taxon>
    </lineage>
</organism>
<evidence type="ECO:0000256" key="7">
    <source>
        <dbReference type="PROSITE-ProRule" id="PRU01373"/>
    </source>
</evidence>
<evidence type="ECO:0000256" key="8">
    <source>
        <dbReference type="SAM" id="MobiDB-lite"/>
    </source>
</evidence>
<feature type="compositionally biased region" description="Pro residues" evidence="8">
    <location>
        <begin position="43"/>
        <end position="53"/>
    </location>
</feature>
<comment type="similarity">
    <text evidence="2">Belongs to the YkuD family.</text>
</comment>
<keyword evidence="6 7" id="KW-0961">Cell wall biogenesis/degradation</keyword>
<dbReference type="InterPro" id="IPR036366">
    <property type="entry name" value="PGBDSf"/>
</dbReference>
<keyword evidence="4 7" id="KW-0133">Cell shape</keyword>
<comment type="caution">
    <text evidence="11">The sequence shown here is derived from an EMBL/GenBank/DDBJ whole genome shotgun (WGS) entry which is preliminary data.</text>
</comment>
<feature type="domain" description="L,D-TPase catalytic" evidence="10">
    <location>
        <begin position="238"/>
        <end position="370"/>
    </location>
</feature>
<gene>
    <name evidence="11" type="ORF">Wenmar_01537</name>
</gene>
<dbReference type="CDD" id="cd16913">
    <property type="entry name" value="YkuD_like"/>
    <property type="match status" value="1"/>
</dbReference>
<dbReference type="SUPFAM" id="SSF47090">
    <property type="entry name" value="PGBD-like"/>
    <property type="match status" value="1"/>
</dbReference>
<dbReference type="InterPro" id="IPR005490">
    <property type="entry name" value="LD_TPept_cat_dom"/>
</dbReference>
<evidence type="ECO:0000313" key="11">
    <source>
        <dbReference type="EMBL" id="KIQ69967.1"/>
    </source>
</evidence>
<dbReference type="SUPFAM" id="SSF141523">
    <property type="entry name" value="L,D-transpeptidase catalytic domain-like"/>
    <property type="match status" value="1"/>
</dbReference>
<dbReference type="Pfam" id="PF01471">
    <property type="entry name" value="PG_binding_1"/>
    <property type="match status" value="1"/>
</dbReference>
<evidence type="ECO:0000256" key="1">
    <source>
        <dbReference type="ARBA" id="ARBA00004752"/>
    </source>
</evidence>